<evidence type="ECO:0000313" key="5">
    <source>
        <dbReference type="EMBL" id="RXN10414.1"/>
    </source>
</evidence>
<dbReference type="CDD" id="cd06741">
    <property type="entry name" value="PDZ2_FL-whirlin"/>
    <property type="match status" value="1"/>
</dbReference>
<keyword evidence="3" id="KW-0966">Cell projection</keyword>
<dbReference type="PANTHER" id="PTHR23116">
    <property type="entry name" value="PDZ DOMAIN CONTAINING WHIRLIN AND HARMONIN-RELATED"/>
    <property type="match status" value="1"/>
</dbReference>
<dbReference type="InterPro" id="IPR033028">
    <property type="entry name" value="Whirlin_HN-like_dom2"/>
</dbReference>
<evidence type="ECO:0000256" key="3">
    <source>
        <dbReference type="ARBA" id="ARBA00023273"/>
    </source>
</evidence>
<protein>
    <submittedName>
        <fullName evidence="5">Whirlin-like isoform X1</fullName>
    </submittedName>
</protein>
<dbReference type="EMBL" id="QBIY01013204">
    <property type="protein sequence ID" value="RXN10414.1"/>
    <property type="molecule type" value="Genomic_DNA"/>
</dbReference>
<dbReference type="STRING" id="84645.A0A498LUE8"/>
<dbReference type="GO" id="GO:0032426">
    <property type="term" value="C:stereocilium tip"/>
    <property type="evidence" value="ECO:0007669"/>
    <property type="project" value="TreeGrafter"/>
</dbReference>
<dbReference type="InterPro" id="IPR001478">
    <property type="entry name" value="PDZ"/>
</dbReference>
<dbReference type="Pfam" id="PF00595">
    <property type="entry name" value="PDZ"/>
    <property type="match status" value="2"/>
</dbReference>
<dbReference type="Proteomes" id="UP000290572">
    <property type="component" value="Unassembled WGS sequence"/>
</dbReference>
<dbReference type="InterPro" id="IPR036034">
    <property type="entry name" value="PDZ_sf"/>
</dbReference>
<evidence type="ECO:0000256" key="1">
    <source>
        <dbReference type="ARBA" id="ARBA00004316"/>
    </source>
</evidence>
<dbReference type="PANTHER" id="PTHR23116:SF37">
    <property type="entry name" value="WHIRLIN"/>
    <property type="match status" value="1"/>
</dbReference>
<dbReference type="SUPFAM" id="SSF50156">
    <property type="entry name" value="PDZ domain-like"/>
    <property type="match status" value="2"/>
</dbReference>
<dbReference type="Gene3D" id="2.30.42.10">
    <property type="match status" value="2"/>
</dbReference>
<dbReference type="GO" id="GO:0060088">
    <property type="term" value="P:auditory receptor cell stereocilium organization"/>
    <property type="evidence" value="ECO:0007669"/>
    <property type="project" value="TreeGrafter"/>
</dbReference>
<evidence type="ECO:0000259" key="4">
    <source>
        <dbReference type="PROSITE" id="PS50106"/>
    </source>
</evidence>
<name>A0A498LUE8_LABRO</name>
<feature type="domain" description="PDZ" evidence="4">
    <location>
        <begin position="59"/>
        <end position="129"/>
    </location>
</feature>
<dbReference type="GO" id="GO:0001917">
    <property type="term" value="C:photoreceptor inner segment"/>
    <property type="evidence" value="ECO:0007669"/>
    <property type="project" value="TreeGrafter"/>
</dbReference>
<dbReference type="Gene3D" id="1.20.1160.20">
    <property type="match status" value="1"/>
</dbReference>
<dbReference type="GO" id="GO:0007605">
    <property type="term" value="P:sensory perception of sound"/>
    <property type="evidence" value="ECO:0007669"/>
    <property type="project" value="TreeGrafter"/>
</dbReference>
<dbReference type="GO" id="GO:0005886">
    <property type="term" value="C:plasma membrane"/>
    <property type="evidence" value="ECO:0007669"/>
    <property type="project" value="TreeGrafter"/>
</dbReference>
<dbReference type="AlphaFoldDB" id="A0A498LUE8"/>
<dbReference type="GO" id="GO:0005929">
    <property type="term" value="C:cilium"/>
    <property type="evidence" value="ECO:0007669"/>
    <property type="project" value="TreeGrafter"/>
</dbReference>
<keyword evidence="2" id="KW-0677">Repeat</keyword>
<evidence type="ECO:0000256" key="2">
    <source>
        <dbReference type="ARBA" id="ARBA00022737"/>
    </source>
</evidence>
<proteinExistence type="predicted"/>
<comment type="subcellular location">
    <subcellularLocation>
        <location evidence="1">Cell projection</location>
    </subcellularLocation>
</comment>
<evidence type="ECO:0000313" key="6">
    <source>
        <dbReference type="Proteomes" id="UP000290572"/>
    </source>
</evidence>
<dbReference type="InterPro" id="IPR051844">
    <property type="entry name" value="USH2_Complex_Protein"/>
</dbReference>
<comment type="caution">
    <text evidence="5">The sequence shown here is derived from an EMBL/GenBank/DDBJ whole genome shotgun (WGS) entry which is preliminary data.</text>
</comment>
<organism evidence="5 6">
    <name type="scientific">Labeo rohita</name>
    <name type="common">Indian major carp</name>
    <name type="synonym">Cyprinus rohita</name>
    <dbReference type="NCBI Taxonomy" id="84645"/>
    <lineage>
        <taxon>Eukaryota</taxon>
        <taxon>Metazoa</taxon>
        <taxon>Chordata</taxon>
        <taxon>Craniata</taxon>
        <taxon>Vertebrata</taxon>
        <taxon>Euteleostomi</taxon>
        <taxon>Actinopterygii</taxon>
        <taxon>Neopterygii</taxon>
        <taxon>Teleostei</taxon>
        <taxon>Ostariophysi</taxon>
        <taxon>Cypriniformes</taxon>
        <taxon>Cyprinidae</taxon>
        <taxon>Labeoninae</taxon>
        <taxon>Labeonini</taxon>
        <taxon>Labeo</taxon>
    </lineage>
</organism>
<keyword evidence="6" id="KW-1185">Reference proteome</keyword>
<dbReference type="FunFam" id="2.30.42.10:FF:000079">
    <property type="entry name" value="Whirlin a"/>
    <property type="match status" value="1"/>
</dbReference>
<gene>
    <name evidence="5" type="ORF">ROHU_030773</name>
</gene>
<accession>A0A498LUE8</accession>
<dbReference type="CDD" id="cd06742">
    <property type="entry name" value="PDZ3_FL-whirlin-like"/>
    <property type="match status" value="1"/>
</dbReference>
<dbReference type="PROSITE" id="PS50106">
    <property type="entry name" value="PDZ"/>
    <property type="match status" value="2"/>
</dbReference>
<dbReference type="FunFam" id="2.30.42.10:FF:000087">
    <property type="entry name" value="Whirlin a"/>
    <property type="match status" value="1"/>
</dbReference>
<feature type="domain" description="PDZ" evidence="4">
    <location>
        <begin position="346"/>
        <end position="417"/>
    </location>
</feature>
<sequence length="437" mass="47010">MGRIPGGYVTNHVYTWVDPQGHSVSPPPDLLEQHGSGARLSDIQQHGHTHIRHEGAEKKVNISLDDGRSLGLMIRGGAEYALGIYITGVDRGSAAEYSGLKVGDQILEVNGRSFWSISHDEAVQILKNSRHMLMTIKDVGRLPHARTVVDETKWIPSAQIAESSANSNTQSVLPVDVGAGSSGKSICCKSVVPAVGAVRAGAWSSLEEQAYMLLTETERQTMSYYIQEYQRAHIGVEPLAMALFELFNTHAKLSLLAEVRALIAPQDLERFDGQVLHRATLSQLSDSGQTLSEDSGVDIAEAGGLSKDSSPRPGKPPFLQVTGDTRRAEALAQASAKQVGIMEPTLVRVPKCASTLGIAVEGGANTRQPLPRIATIQKGGSAHISGQLRVGQVILEVNGVSLKGMEHRDATRVIAEAFKTKDKDYVDFLIAEFNSAL</sequence>
<dbReference type="GO" id="GO:0002142">
    <property type="term" value="C:stereocilia ankle link complex"/>
    <property type="evidence" value="ECO:0007669"/>
    <property type="project" value="TreeGrafter"/>
</dbReference>
<dbReference type="CDD" id="cd07357">
    <property type="entry name" value="HN_L-whirlin_R2_like"/>
    <property type="match status" value="1"/>
</dbReference>
<dbReference type="SMART" id="SM00228">
    <property type="entry name" value="PDZ"/>
    <property type="match status" value="2"/>
</dbReference>
<reference evidence="5 6" key="1">
    <citation type="submission" date="2018-03" db="EMBL/GenBank/DDBJ databases">
        <title>Draft genome sequence of Rohu Carp (Labeo rohita).</title>
        <authorList>
            <person name="Das P."/>
            <person name="Kushwaha B."/>
            <person name="Joshi C.G."/>
            <person name="Kumar D."/>
            <person name="Nagpure N.S."/>
            <person name="Sahoo L."/>
            <person name="Das S.P."/>
            <person name="Bit A."/>
            <person name="Patnaik S."/>
            <person name="Meher P.K."/>
            <person name="Jayasankar P."/>
            <person name="Koringa P.G."/>
            <person name="Patel N.V."/>
            <person name="Hinsu A.T."/>
            <person name="Kumar R."/>
            <person name="Pandey M."/>
            <person name="Agarwal S."/>
            <person name="Srivastava S."/>
            <person name="Singh M."/>
            <person name="Iquebal M.A."/>
            <person name="Jaiswal S."/>
            <person name="Angadi U.B."/>
            <person name="Kumar N."/>
            <person name="Raza M."/>
            <person name="Shah T.M."/>
            <person name="Rai A."/>
            <person name="Jena J.K."/>
        </authorList>
    </citation>
    <scope>NUCLEOTIDE SEQUENCE [LARGE SCALE GENOMIC DNA]</scope>
    <source>
        <strain evidence="5">DASCIFA01</strain>
        <tissue evidence="5">Testis</tissue>
    </source>
</reference>